<organism evidence="7 8">
    <name type="scientific">Streptococcus downei MFe28</name>
    <dbReference type="NCBI Taxonomy" id="764290"/>
    <lineage>
        <taxon>Bacteria</taxon>
        <taxon>Bacillati</taxon>
        <taxon>Bacillota</taxon>
        <taxon>Bacilli</taxon>
        <taxon>Lactobacillales</taxon>
        <taxon>Streptococcaceae</taxon>
        <taxon>Streptococcus</taxon>
    </lineage>
</organism>
<protein>
    <recommendedName>
        <fullName evidence="5">Acetyltransferase</fullName>
        <ecNumber evidence="5">2.3.1.-</ecNumber>
    </recommendedName>
</protein>
<dbReference type="InterPro" id="IPR001451">
    <property type="entry name" value="Hexapep"/>
</dbReference>
<accession>A0A380JEK8</accession>
<dbReference type="PANTHER" id="PTHR43017">
    <property type="entry name" value="GALACTOSIDE O-ACETYLTRANSFERASE"/>
    <property type="match status" value="1"/>
</dbReference>
<keyword evidence="3" id="KW-0677">Repeat</keyword>
<dbReference type="InterPro" id="IPR018357">
    <property type="entry name" value="Hexapep_transf_CS"/>
</dbReference>
<proteinExistence type="inferred from homology"/>
<dbReference type="OrthoDB" id="9812571at2"/>
<evidence type="ECO:0000256" key="4">
    <source>
        <dbReference type="ARBA" id="ARBA00023315"/>
    </source>
</evidence>
<dbReference type="FunFam" id="2.160.10.10:FF:000025">
    <property type="entry name" value="Hexapeptide-repeat containing-acetyltransferase"/>
    <property type="match status" value="1"/>
</dbReference>
<evidence type="ECO:0000256" key="2">
    <source>
        <dbReference type="ARBA" id="ARBA00022679"/>
    </source>
</evidence>
<dbReference type="AlphaFoldDB" id="A0A380JEK8"/>
<dbReference type="GO" id="GO:0008870">
    <property type="term" value="F:galactoside O-acetyltransferase activity"/>
    <property type="evidence" value="ECO:0007669"/>
    <property type="project" value="TreeGrafter"/>
</dbReference>
<keyword evidence="2 5" id="KW-0808">Transferase</keyword>
<gene>
    <name evidence="7" type="primary">lacA_1</name>
    <name evidence="7" type="ORF">NCTC11391_01149</name>
</gene>
<evidence type="ECO:0000313" key="8">
    <source>
        <dbReference type="Proteomes" id="UP000254082"/>
    </source>
</evidence>
<reference evidence="7 8" key="1">
    <citation type="submission" date="2018-06" db="EMBL/GenBank/DDBJ databases">
        <authorList>
            <consortium name="Pathogen Informatics"/>
            <person name="Doyle S."/>
        </authorList>
    </citation>
    <scope>NUCLEOTIDE SEQUENCE [LARGE SCALE GENOMIC DNA]</scope>
    <source>
        <strain evidence="8">NCTC 11391</strain>
    </source>
</reference>
<dbReference type="SMART" id="SM01266">
    <property type="entry name" value="Mac"/>
    <property type="match status" value="1"/>
</dbReference>
<dbReference type="Pfam" id="PF00132">
    <property type="entry name" value="Hexapep"/>
    <property type="match status" value="1"/>
</dbReference>
<evidence type="ECO:0000259" key="6">
    <source>
        <dbReference type="SMART" id="SM01266"/>
    </source>
</evidence>
<dbReference type="InterPro" id="IPR024688">
    <property type="entry name" value="Mac_dom"/>
</dbReference>
<dbReference type="CDD" id="cd03357">
    <property type="entry name" value="LbH_MAT_GAT"/>
    <property type="match status" value="1"/>
</dbReference>
<dbReference type="SUPFAM" id="SSF51161">
    <property type="entry name" value="Trimeric LpxA-like enzymes"/>
    <property type="match status" value="1"/>
</dbReference>
<dbReference type="EMBL" id="UHFA01000002">
    <property type="protein sequence ID" value="SUN36104.1"/>
    <property type="molecule type" value="Genomic_DNA"/>
</dbReference>
<comment type="similarity">
    <text evidence="1 5">Belongs to the transferase hexapeptide repeat family.</text>
</comment>
<dbReference type="Gene3D" id="2.160.10.10">
    <property type="entry name" value="Hexapeptide repeat proteins"/>
    <property type="match status" value="1"/>
</dbReference>
<evidence type="ECO:0000313" key="7">
    <source>
        <dbReference type="EMBL" id="SUN36104.1"/>
    </source>
</evidence>
<dbReference type="EC" id="2.3.1.-" evidence="5"/>
<feature type="domain" description="Maltose/galactoside acetyltransferase" evidence="6">
    <location>
        <begin position="4"/>
        <end position="58"/>
    </location>
</feature>
<evidence type="ECO:0000256" key="1">
    <source>
        <dbReference type="ARBA" id="ARBA00007274"/>
    </source>
</evidence>
<keyword evidence="4 5" id="KW-0012">Acyltransferase</keyword>
<evidence type="ECO:0000256" key="3">
    <source>
        <dbReference type="ARBA" id="ARBA00022737"/>
    </source>
</evidence>
<sequence length="181" mass="20075">MSQKDKQHKEELYLPMDAAIIEEQTACLEKLYDFNQTRHCEVSKRQALLKEMFAEIGEHCYIDPPFHSNWAGHHVHFGYGVYANFNLTLVDDTHIYVGDRTMVGPNVTIATAGHPILPQLRRQGYQYNSPVRIGQNCWLGANVTVLPGVTIGDNTVVGAGSLVTKDLPANVVAVGSPCRVL</sequence>
<evidence type="ECO:0000256" key="5">
    <source>
        <dbReference type="RuleBase" id="RU367021"/>
    </source>
</evidence>
<keyword evidence="8" id="KW-1185">Reference proteome</keyword>
<dbReference type="Proteomes" id="UP000254082">
    <property type="component" value="Unassembled WGS sequence"/>
</dbReference>
<dbReference type="PROSITE" id="PS00101">
    <property type="entry name" value="HEXAPEP_TRANSFERASES"/>
    <property type="match status" value="1"/>
</dbReference>
<dbReference type="InterPro" id="IPR011004">
    <property type="entry name" value="Trimer_LpxA-like_sf"/>
</dbReference>
<dbReference type="RefSeq" id="WP_002999836.1">
    <property type="nucleotide sequence ID" value="NZ_UHFA01000002.1"/>
</dbReference>
<name>A0A380JEK8_STRDO</name>
<dbReference type="Pfam" id="PF12464">
    <property type="entry name" value="Mac"/>
    <property type="match status" value="1"/>
</dbReference>
<dbReference type="PANTHER" id="PTHR43017:SF1">
    <property type="entry name" value="ACETYLTRANSFERASE YJL218W-RELATED"/>
    <property type="match status" value="1"/>
</dbReference>
<dbReference type="InterPro" id="IPR039369">
    <property type="entry name" value="LacA-like"/>
</dbReference>